<evidence type="ECO:0000313" key="3">
    <source>
        <dbReference type="Proteomes" id="UP000201737"/>
    </source>
</evidence>
<dbReference type="Gene3D" id="3.30.470.30">
    <property type="entry name" value="DNA ligase/mRNA capping enzyme"/>
    <property type="match status" value="1"/>
</dbReference>
<organism evidence="2 3">
    <name type="scientific">Leucania separata nucleopolyhedrovirus</name>
    <name type="common">LsNPV</name>
    <dbReference type="NCBI Taxonomy" id="1307956"/>
    <lineage>
        <taxon>Viruses</taxon>
        <taxon>Viruses incertae sedis</taxon>
        <taxon>Naldaviricetes</taxon>
        <taxon>Lefavirales</taxon>
        <taxon>Baculoviridae</taxon>
        <taxon>Alphabaculovirus</taxon>
        <taxon>Alphabaculovirus leseparatae</taxon>
    </lineage>
</organism>
<proteinExistence type="predicted"/>
<dbReference type="SUPFAM" id="SSF56091">
    <property type="entry name" value="DNA ligase/mRNA capping enzyme, catalytic domain"/>
    <property type="match status" value="1"/>
</dbReference>
<dbReference type="EMBL" id="AY394490">
    <property type="protein sequence ID" value="AAR28832.1"/>
    <property type="molecule type" value="Genomic_DNA"/>
</dbReference>
<accession>Q0IL51</accession>
<dbReference type="KEGG" id="vg:5176393"/>
<reference evidence="2 3" key="2">
    <citation type="journal article" date="2007" name="Virus Res.">
        <title>P13 of Leucania separata multiple nuclear polyhedrosis virus affected the polyhedra and budded virions yields of AcMNPV.</title>
        <authorList>
            <person name="Du E.Q."/>
            <person name="Yan F."/>
            <person name="Jin W.X."/>
            <person name="Lu N."/>
            <person name="Xiao H.Z."/>
            <person name="Lu S.Y."/>
            <person name="Qi Y.P."/>
        </authorList>
    </citation>
    <scope>NUCLEOTIDE SEQUENCE [LARGE SCALE GENOMIC DNA]</scope>
    <source>
        <strain evidence="2 3">AH1</strain>
    </source>
</reference>
<evidence type="ECO:0000259" key="1">
    <source>
        <dbReference type="Pfam" id="PF09414"/>
    </source>
</evidence>
<organismHost>
    <name type="scientific">Lepidoptera</name>
    <name type="common">moths &amp; butterflies</name>
    <dbReference type="NCBI Taxonomy" id="7088"/>
</organismHost>
<keyword evidence="3" id="KW-1185">Reference proteome</keyword>
<name>Q0IL51_NPVLS</name>
<feature type="domain" description="RNA ligase" evidence="1">
    <location>
        <begin position="256"/>
        <end position="424"/>
    </location>
</feature>
<sequence>MVYIKLDIGSHAKGYNTSASDHDYVIFTKCSSDEFLQYINGRNHLANVHGKTDDTNDDCTHVDLYKGLHGIYTGKYYYLGVFAQESDVPDTELFEFIRQLAKLRMPNTLRTMLKYRAKRASADDPKQLLAIVYNLAYVDRWLRTGQFPPCNRLPQLLDDHVERVRLYEILMKHRVDGTPVEPEHKTYVYDWRDALEAKLSRYPPLPERCDVLKTMVMYMLDEGELVMPSLKITTLLYPSIPRLDRSKGAALWGRLVCVQEKLDGCNFRIIVDGSRVTFGSRHTYLESYSDFMGYHRIRSQLVSCARRLQRVTGYNAFVVYGELVGWRDDDRIEPINAIHYSAQREPIKFYAYDIKRFDDGIEEDIEFELAQNFLHNNGQFDTIPYECVLYDDFVSKPIVYRSTLFPDHGEETVEGYVLRCDELRYKVKKEYKLDDLGETNVLRVITKTFVRGVLSDRTVDASNFDECLVACYDAVEPYNTTKVPVDRIFGKLFGLLCAQAGIKHTEYKQKLSIFKANKNIVN</sequence>
<evidence type="ECO:0000313" key="2">
    <source>
        <dbReference type="EMBL" id="AAR28832.1"/>
    </source>
</evidence>
<reference evidence="2 3" key="1">
    <citation type="journal article" date="2007" name="Virus Genes">
        <title>Genome sequence of Leucania seperata nucleopolyhedrovirus.</title>
        <authorList>
            <person name="Xiao H."/>
            <person name="Qi Y."/>
        </authorList>
    </citation>
    <scope>NUCLEOTIDE SEQUENCE [LARGE SCALE GENOMIC DNA]</scope>
    <source>
        <strain evidence="2 3">AH1</strain>
    </source>
</reference>
<dbReference type="InterPro" id="IPR021122">
    <property type="entry name" value="RNA_ligase_dom_REL/Rnl2"/>
</dbReference>
<dbReference type="Proteomes" id="UP000201737">
    <property type="component" value="Segment"/>
</dbReference>
<dbReference type="Pfam" id="PF09414">
    <property type="entry name" value="RNA_ligase"/>
    <property type="match status" value="1"/>
</dbReference>
<dbReference type="RefSeq" id="YP_758365.1">
    <property type="nucleotide sequence ID" value="NC_008348.1"/>
</dbReference>
<dbReference type="OrthoDB" id="3903at10239"/>
<protein>
    <submittedName>
        <fullName evidence="2">He65</fullName>
    </submittedName>
</protein>
<dbReference type="GeneID" id="5176393"/>